<comment type="caution">
    <text evidence="7">The sequence shown here is derived from an EMBL/GenBank/DDBJ whole genome shotgun (WGS) entry which is preliminary data.</text>
</comment>
<dbReference type="InterPro" id="IPR036259">
    <property type="entry name" value="MFS_trans_sf"/>
</dbReference>
<feature type="transmembrane region" description="Helical" evidence="6">
    <location>
        <begin position="109"/>
        <end position="130"/>
    </location>
</feature>
<evidence type="ECO:0000256" key="4">
    <source>
        <dbReference type="ARBA" id="ARBA00023136"/>
    </source>
</evidence>
<dbReference type="GO" id="GO:0022857">
    <property type="term" value="F:transmembrane transporter activity"/>
    <property type="evidence" value="ECO:0007669"/>
    <property type="project" value="InterPro"/>
</dbReference>
<feature type="transmembrane region" description="Helical" evidence="6">
    <location>
        <begin position="272"/>
        <end position="291"/>
    </location>
</feature>
<evidence type="ECO:0000313" key="7">
    <source>
        <dbReference type="EMBL" id="KAK3336289.1"/>
    </source>
</evidence>
<feature type="transmembrane region" description="Helical" evidence="6">
    <location>
        <begin position="559"/>
        <end position="577"/>
    </location>
</feature>
<comment type="subcellular location">
    <subcellularLocation>
        <location evidence="1">Membrane</location>
        <topology evidence="1">Multi-pass membrane protein</topology>
    </subcellularLocation>
</comment>
<name>A0AAE0MMA2_9PEZI</name>
<dbReference type="EMBL" id="JAUEPO010000001">
    <property type="protein sequence ID" value="KAK3336289.1"/>
    <property type="molecule type" value="Genomic_DNA"/>
</dbReference>
<reference evidence="7" key="2">
    <citation type="submission" date="2023-06" db="EMBL/GenBank/DDBJ databases">
        <authorList>
            <consortium name="Lawrence Berkeley National Laboratory"/>
            <person name="Haridas S."/>
            <person name="Hensen N."/>
            <person name="Bonometti L."/>
            <person name="Westerberg I."/>
            <person name="Brannstrom I.O."/>
            <person name="Guillou S."/>
            <person name="Cros-Aarteil S."/>
            <person name="Calhoun S."/>
            <person name="Kuo A."/>
            <person name="Mondo S."/>
            <person name="Pangilinan J."/>
            <person name="Riley R."/>
            <person name="Labutti K."/>
            <person name="Andreopoulos B."/>
            <person name="Lipzen A."/>
            <person name="Chen C."/>
            <person name="Yanf M."/>
            <person name="Daum C."/>
            <person name="Ng V."/>
            <person name="Clum A."/>
            <person name="Steindorff A."/>
            <person name="Ohm R."/>
            <person name="Martin F."/>
            <person name="Silar P."/>
            <person name="Natvig D."/>
            <person name="Lalanne C."/>
            <person name="Gautier V."/>
            <person name="Ament-Velasquez S.L."/>
            <person name="Kruys A."/>
            <person name="Hutchinson M.I."/>
            <person name="Powell A.J."/>
            <person name="Barry K."/>
            <person name="Miller A.N."/>
            <person name="Grigoriev I.V."/>
            <person name="Debuchy R."/>
            <person name="Gladieux P."/>
            <person name="Thoren M.H."/>
            <person name="Johannesson H."/>
        </authorList>
    </citation>
    <scope>NUCLEOTIDE SEQUENCE</scope>
    <source>
        <strain evidence="7">SMH4131-1</strain>
    </source>
</reference>
<dbReference type="GO" id="GO:0005886">
    <property type="term" value="C:plasma membrane"/>
    <property type="evidence" value="ECO:0007669"/>
    <property type="project" value="TreeGrafter"/>
</dbReference>
<feature type="transmembrane region" description="Helical" evidence="6">
    <location>
        <begin position="230"/>
        <end position="251"/>
    </location>
</feature>
<dbReference type="PANTHER" id="PTHR23501">
    <property type="entry name" value="MAJOR FACILITATOR SUPERFAMILY"/>
    <property type="match status" value="1"/>
</dbReference>
<feature type="transmembrane region" description="Helical" evidence="6">
    <location>
        <begin position="162"/>
        <end position="179"/>
    </location>
</feature>
<evidence type="ECO:0000313" key="8">
    <source>
        <dbReference type="Proteomes" id="UP001286456"/>
    </source>
</evidence>
<dbReference type="SUPFAM" id="SSF103473">
    <property type="entry name" value="MFS general substrate transporter"/>
    <property type="match status" value="1"/>
</dbReference>
<reference evidence="7" key="1">
    <citation type="journal article" date="2023" name="Mol. Phylogenet. Evol.">
        <title>Genome-scale phylogeny and comparative genomics of the fungal order Sordariales.</title>
        <authorList>
            <person name="Hensen N."/>
            <person name="Bonometti L."/>
            <person name="Westerberg I."/>
            <person name="Brannstrom I.O."/>
            <person name="Guillou S."/>
            <person name="Cros-Aarteil S."/>
            <person name="Calhoun S."/>
            <person name="Haridas S."/>
            <person name="Kuo A."/>
            <person name="Mondo S."/>
            <person name="Pangilinan J."/>
            <person name="Riley R."/>
            <person name="LaButti K."/>
            <person name="Andreopoulos B."/>
            <person name="Lipzen A."/>
            <person name="Chen C."/>
            <person name="Yan M."/>
            <person name="Daum C."/>
            <person name="Ng V."/>
            <person name="Clum A."/>
            <person name="Steindorff A."/>
            <person name="Ohm R.A."/>
            <person name="Martin F."/>
            <person name="Silar P."/>
            <person name="Natvig D.O."/>
            <person name="Lalanne C."/>
            <person name="Gautier V."/>
            <person name="Ament-Velasquez S.L."/>
            <person name="Kruys A."/>
            <person name="Hutchinson M.I."/>
            <person name="Powell A.J."/>
            <person name="Barry K."/>
            <person name="Miller A.N."/>
            <person name="Grigoriev I.V."/>
            <person name="Debuchy R."/>
            <person name="Gladieux P."/>
            <person name="Hiltunen Thoren M."/>
            <person name="Johannesson H."/>
        </authorList>
    </citation>
    <scope>NUCLEOTIDE SEQUENCE</scope>
    <source>
        <strain evidence="7">SMH4131-1</strain>
    </source>
</reference>
<accession>A0AAE0MMA2</accession>
<keyword evidence="8" id="KW-1185">Reference proteome</keyword>
<dbReference type="AlphaFoldDB" id="A0AAE0MMA2"/>
<feature type="transmembrane region" description="Helical" evidence="6">
    <location>
        <begin position="303"/>
        <end position="320"/>
    </location>
</feature>
<keyword evidence="4 6" id="KW-0472">Membrane</keyword>
<dbReference type="InterPro" id="IPR011701">
    <property type="entry name" value="MFS"/>
</dbReference>
<evidence type="ECO:0000256" key="1">
    <source>
        <dbReference type="ARBA" id="ARBA00004141"/>
    </source>
</evidence>
<evidence type="ECO:0000256" key="5">
    <source>
        <dbReference type="SAM" id="MobiDB-lite"/>
    </source>
</evidence>
<feature type="transmembrane region" description="Helical" evidence="6">
    <location>
        <begin position="200"/>
        <end position="218"/>
    </location>
</feature>
<feature type="transmembrane region" description="Helical" evidence="6">
    <location>
        <begin position="380"/>
        <end position="399"/>
    </location>
</feature>
<evidence type="ECO:0000256" key="3">
    <source>
        <dbReference type="ARBA" id="ARBA00022989"/>
    </source>
</evidence>
<sequence>MADSEKPKTSSSAEQQVETKSAPVVDVQDAAPTATATVTEKEKALAGSSGNSHSSTDDPDEPAPHLHAKTFLAVFAVCLIYMAQLVNLVGAGAQGQVIAGHFNDTANTVWFSAPITIMTVVLGPIVAQAADYWGRKWFLVILTLFGAVGSVIVARAQSMNMAIGGFCVIGIAFGTQPLLHVVTSEVLPRRWRSWGQAADMLSNAAGSILGLYVGGALNRTSDPASDGFRYYFYMTMACFLVASVMCAIVYNPPPMPLQSTLTNAEKLARLDWVGYFFLATGLVLFSVGLAYSKNPYEWSDPHVSATFAVGLALALCLVGYETFIKKDGMFHHGLFKNRNFAVSTFCVFCEASAFFAANTYFAFEVSVLYETDALLVGARYSIMMVSSAITAALTGWYCARTKRIRWVSTVSFVAFLVFFICMANANTTTNKAAWFYPVLLGVGLGMSLTSLVTAAQLSTPPELISIASGTIISVRSLGGTVGIAIYNALFNDALGHLGDNVAGAVIADGLAPDNVGPFIGALTSHNQTALGSIPGVTPQMIGDGAAAITNTFIVGFRNVWITAACFVALGAIGMFTFPRLPPLSHAFNLHTSNNPDSLSHFSIGLPV</sequence>
<evidence type="ECO:0000256" key="6">
    <source>
        <dbReference type="SAM" id="Phobius"/>
    </source>
</evidence>
<feature type="transmembrane region" description="Helical" evidence="6">
    <location>
        <begin position="71"/>
        <end position="89"/>
    </location>
</feature>
<dbReference type="PROSITE" id="PS00216">
    <property type="entry name" value="SUGAR_TRANSPORT_1"/>
    <property type="match status" value="1"/>
</dbReference>
<organism evidence="7 8">
    <name type="scientific">Cercophora scortea</name>
    <dbReference type="NCBI Taxonomy" id="314031"/>
    <lineage>
        <taxon>Eukaryota</taxon>
        <taxon>Fungi</taxon>
        <taxon>Dikarya</taxon>
        <taxon>Ascomycota</taxon>
        <taxon>Pezizomycotina</taxon>
        <taxon>Sordariomycetes</taxon>
        <taxon>Sordariomycetidae</taxon>
        <taxon>Sordariales</taxon>
        <taxon>Lasiosphaeriaceae</taxon>
        <taxon>Cercophora</taxon>
    </lineage>
</organism>
<keyword evidence="2 6" id="KW-0812">Transmembrane</keyword>
<proteinExistence type="predicted"/>
<dbReference type="Pfam" id="PF07690">
    <property type="entry name" value="MFS_1"/>
    <property type="match status" value="1"/>
</dbReference>
<protein>
    <submittedName>
        <fullName evidence="7">Major facilitator superfamily domain-containing protein</fullName>
    </submittedName>
</protein>
<evidence type="ECO:0000256" key="2">
    <source>
        <dbReference type="ARBA" id="ARBA00022692"/>
    </source>
</evidence>
<dbReference type="Proteomes" id="UP001286456">
    <property type="component" value="Unassembled WGS sequence"/>
</dbReference>
<feature type="transmembrane region" description="Helical" evidence="6">
    <location>
        <begin position="340"/>
        <end position="360"/>
    </location>
</feature>
<dbReference type="Gene3D" id="1.20.1250.20">
    <property type="entry name" value="MFS general substrate transporter like domains"/>
    <property type="match status" value="1"/>
</dbReference>
<feature type="transmembrane region" description="Helical" evidence="6">
    <location>
        <begin position="433"/>
        <end position="454"/>
    </location>
</feature>
<feature type="region of interest" description="Disordered" evidence="5">
    <location>
        <begin position="1"/>
        <end position="63"/>
    </location>
</feature>
<dbReference type="PANTHER" id="PTHR23501:SF195">
    <property type="entry name" value="PEP5"/>
    <property type="match status" value="1"/>
</dbReference>
<feature type="compositionally biased region" description="Low complexity" evidence="5">
    <location>
        <begin position="22"/>
        <end position="38"/>
    </location>
</feature>
<feature type="transmembrane region" description="Helical" evidence="6">
    <location>
        <begin position="406"/>
        <end position="427"/>
    </location>
</feature>
<feature type="transmembrane region" description="Helical" evidence="6">
    <location>
        <begin position="137"/>
        <end position="156"/>
    </location>
</feature>
<gene>
    <name evidence="7" type="ORF">B0T19DRAFT_35138</name>
</gene>
<keyword evidence="3 6" id="KW-1133">Transmembrane helix</keyword>
<dbReference type="InterPro" id="IPR005829">
    <property type="entry name" value="Sugar_transporter_CS"/>
</dbReference>
<feature type="compositionally biased region" description="Polar residues" evidence="5">
    <location>
        <begin position="9"/>
        <end position="19"/>
    </location>
</feature>